<dbReference type="Proteomes" id="UP001596492">
    <property type="component" value="Unassembled WGS sequence"/>
</dbReference>
<dbReference type="SUPFAM" id="SSF55681">
    <property type="entry name" value="Class II aaRS and biotin synthetases"/>
    <property type="match status" value="1"/>
</dbReference>
<sequence length="380" mass="40696">MKTKQIIEMAQTLEKNLANSPSNKNAVLIQPANVLPASVLLELTGESVRGRLCSFNAPNGEEFCMRPDMTAPIALEVARGNLEAKRYLYSGSVYRFPQAGSGDDIEFDQTGFEWFGSKNGPKEDAEGLALTLETLTNTGISGGELVFGDSALFYALIDALKLSAPWPARLRKAFNRKHGPRELMDAAGKPSQRSPLASALSALDEDEARAAVEEVFAVSGISAVGGRDAGDIAKRLRSLSENGDGPSDKARQAITSFLDLRVPARQAVDEIAKIAKAAGVKLDKALSEYSERLDALEKLRAPMVDKSVFDSEFGRRFDYYDGLVFKVTHEALGASLPIASGGRYDGLVSGLSNGAISANAFGVALRSDRICCVLNKEAGQ</sequence>
<protein>
    <submittedName>
        <fullName evidence="2">ATP phosphoribosyltransferase regulatory subunit</fullName>
    </submittedName>
</protein>
<reference evidence="3" key="1">
    <citation type="journal article" date="2019" name="Int. J. Syst. Evol. Microbiol.">
        <title>The Global Catalogue of Microorganisms (GCM) 10K type strain sequencing project: providing services to taxonomists for standard genome sequencing and annotation.</title>
        <authorList>
            <consortium name="The Broad Institute Genomics Platform"/>
            <consortium name="The Broad Institute Genome Sequencing Center for Infectious Disease"/>
            <person name="Wu L."/>
            <person name="Ma J."/>
        </authorList>
    </citation>
    <scope>NUCLEOTIDE SEQUENCE [LARGE SCALE GENOMIC DNA]</scope>
    <source>
        <strain evidence="3">CCUG 51308</strain>
    </source>
</reference>
<accession>A0ABW2IJ37</accession>
<proteinExistence type="predicted"/>
<keyword evidence="2" id="KW-0328">Glycosyltransferase</keyword>
<organism evidence="2 3">
    <name type="scientific">Hirschia litorea</name>
    <dbReference type="NCBI Taxonomy" id="1199156"/>
    <lineage>
        <taxon>Bacteria</taxon>
        <taxon>Pseudomonadati</taxon>
        <taxon>Pseudomonadota</taxon>
        <taxon>Alphaproteobacteria</taxon>
        <taxon>Hyphomonadales</taxon>
        <taxon>Hyphomonadaceae</taxon>
        <taxon>Hirschia</taxon>
    </lineage>
</organism>
<evidence type="ECO:0000259" key="1">
    <source>
        <dbReference type="Pfam" id="PF13393"/>
    </source>
</evidence>
<dbReference type="GO" id="GO:0016757">
    <property type="term" value="F:glycosyltransferase activity"/>
    <property type="evidence" value="ECO:0007669"/>
    <property type="project" value="UniProtKB-KW"/>
</dbReference>
<dbReference type="InterPro" id="IPR045864">
    <property type="entry name" value="aa-tRNA-synth_II/BPL/LPL"/>
</dbReference>
<gene>
    <name evidence="2" type="ORF">ACFQS8_05900</name>
</gene>
<dbReference type="RefSeq" id="WP_382166335.1">
    <property type="nucleotide sequence ID" value="NZ_JBHTBR010000002.1"/>
</dbReference>
<evidence type="ECO:0000313" key="3">
    <source>
        <dbReference type="Proteomes" id="UP001596492"/>
    </source>
</evidence>
<feature type="domain" description="Class II Histidinyl-tRNA synthetase (HisRS)-like catalytic core" evidence="1">
    <location>
        <begin position="37"/>
        <end position="208"/>
    </location>
</feature>
<dbReference type="PIRSF" id="PIRSF001549">
    <property type="entry name" value="His-tRNA_synth"/>
    <property type="match status" value="1"/>
</dbReference>
<evidence type="ECO:0000313" key="2">
    <source>
        <dbReference type="EMBL" id="MFC7291141.1"/>
    </source>
</evidence>
<dbReference type="InterPro" id="IPR041715">
    <property type="entry name" value="HisRS-like_core"/>
</dbReference>
<dbReference type="Pfam" id="PF13393">
    <property type="entry name" value="tRNA-synt_His"/>
    <property type="match status" value="2"/>
</dbReference>
<feature type="domain" description="Class II Histidinyl-tRNA synthetase (HisRS)-like catalytic core" evidence="1">
    <location>
        <begin position="247"/>
        <end position="368"/>
    </location>
</feature>
<name>A0ABW2IJ37_9PROT</name>
<dbReference type="PANTHER" id="PTHR43707:SF1">
    <property type="entry name" value="HISTIDINE--TRNA LIGASE, MITOCHONDRIAL-RELATED"/>
    <property type="match status" value="1"/>
</dbReference>
<dbReference type="InterPro" id="IPR004516">
    <property type="entry name" value="HisRS/HisZ"/>
</dbReference>
<keyword evidence="3" id="KW-1185">Reference proteome</keyword>
<dbReference type="EMBL" id="JBHTBR010000002">
    <property type="protein sequence ID" value="MFC7291141.1"/>
    <property type="molecule type" value="Genomic_DNA"/>
</dbReference>
<comment type="caution">
    <text evidence="2">The sequence shown here is derived from an EMBL/GenBank/DDBJ whole genome shotgun (WGS) entry which is preliminary data.</text>
</comment>
<dbReference type="Gene3D" id="3.30.930.10">
    <property type="entry name" value="Bira Bifunctional Protein, Domain 2"/>
    <property type="match status" value="1"/>
</dbReference>
<dbReference type="PANTHER" id="PTHR43707">
    <property type="entry name" value="HISTIDYL-TRNA SYNTHETASE"/>
    <property type="match status" value="1"/>
</dbReference>
<keyword evidence="2" id="KW-0808">Transferase</keyword>